<protein>
    <recommendedName>
        <fullName evidence="6">Reverse transcriptase domain-containing protein</fullName>
    </recommendedName>
</protein>
<gene>
    <name evidence="4" type="ORF">GHT06_006345</name>
</gene>
<evidence type="ECO:0000256" key="1">
    <source>
        <dbReference type="SAM" id="MobiDB-lite"/>
    </source>
</evidence>
<evidence type="ECO:0008006" key="6">
    <source>
        <dbReference type="Google" id="ProtNLM"/>
    </source>
</evidence>
<feature type="region of interest" description="Disordered" evidence="1">
    <location>
        <begin position="203"/>
        <end position="240"/>
    </location>
</feature>
<feature type="domain" description="Helix-turn-helix" evidence="3">
    <location>
        <begin position="798"/>
        <end position="856"/>
    </location>
</feature>
<evidence type="ECO:0000313" key="4">
    <source>
        <dbReference type="EMBL" id="KAI9550269.1"/>
    </source>
</evidence>
<organism evidence="4 5">
    <name type="scientific">Daphnia sinensis</name>
    <dbReference type="NCBI Taxonomy" id="1820382"/>
    <lineage>
        <taxon>Eukaryota</taxon>
        <taxon>Metazoa</taxon>
        <taxon>Ecdysozoa</taxon>
        <taxon>Arthropoda</taxon>
        <taxon>Crustacea</taxon>
        <taxon>Branchiopoda</taxon>
        <taxon>Diplostraca</taxon>
        <taxon>Cladocera</taxon>
        <taxon>Anomopoda</taxon>
        <taxon>Daphniidae</taxon>
        <taxon>Daphnia</taxon>
        <taxon>Daphnia similis group</taxon>
    </lineage>
</organism>
<feature type="compositionally biased region" description="Basic and acidic residues" evidence="1">
    <location>
        <begin position="214"/>
        <end position="237"/>
    </location>
</feature>
<dbReference type="AlphaFoldDB" id="A0AAD5KER3"/>
<evidence type="ECO:0000259" key="3">
    <source>
        <dbReference type="Pfam" id="PF26215"/>
    </source>
</evidence>
<dbReference type="Proteomes" id="UP000820818">
    <property type="component" value="Unassembled WGS sequence"/>
</dbReference>
<dbReference type="Pfam" id="PF26215">
    <property type="entry name" value="HTH_animal"/>
    <property type="match status" value="1"/>
</dbReference>
<sequence length="993" mass="113231">MTSPSALTATADLSSKISIKNMSTDIIIAGRTMHVSRDFVTIDGKEYNLSFIITPATDTGGSGTKWNKFFRRITWTSSVPIPQSFYTLDLGNQGKHVYHPCAPFHLNRDEVKEWLTWKKVVIDDATDEAVKLLMFKDGFDAKTLMDSVEFKTGISSHIQHDAWATQLANSNKQLVTTQEIIKKAISNGLDTITSAVTNKIQHEFRNQNFRRNNRRDDDYDRRPYRRPDDNNQNHRQVEQQPYQPTIAAPAAALNPAPQQLNQQLTTPQTYWNPTITTSPQTGLIYATPQPVQQRAQYSIQIPYRNFVTKVSPGYKPHIYPNIEALNRMLRNKVLINQSNYDISDEEIEALCLGLNFIPSNTDPKTRETNSRNLTQGIDRLIRAINTNLHFGDNSTTSAKKGRLTKFLPTTWDPPTQSWTQVPTIINQLNNIGATSDNTEPILTPPPIIKAIEKLQSLTELHILKADKGRNTVIWETNAYDKEALRQLSDTTTYIELDLPEYHAHLNRIHHLCMTLSENLLANFHITTAEDATICATEAQGAYIYFLPKTHKEMNKTSLTFPGRPIVATFTSGTYLLDKLITEITAPLLSRIPGSLIDTNDLLDKLPKDKLPKGTLIATMDVNSLYPNIPWGPGIEAATSFYTNHLGFLQQTADQENLLRPPHPALFKRILNAVLCNSIINFKNQHFYHQIKGTAMGCCISVYFANCYMYYLTQPIIERPPVWLIMFQRFIDDILIISSQTELGSLSRLIESITTEHITYTHTQPSQSDNFLDINIRLNPTTDTLEISPYTKETASGAYLHPASNHPGHVLSAIPYSQFLRLRRNSSTVDIFKKHARRMMTDFRNMTYDRKLLQRCYKKALRWDPTKTSITKQPDNRAVRLITTFNKYTNWKNKKQKLRSLYNSILDHYKNPGPFQNWKHVRVLQHKQPAIVFSNGPSINSRFSGQIKKPRYPRLRGTQIDMGLTNCQYDTPQPGQCYPGFYGPHTTLALTNTE</sequence>
<dbReference type="InterPro" id="IPR058912">
    <property type="entry name" value="HTH_animal"/>
</dbReference>
<dbReference type="SUPFAM" id="SSF56672">
    <property type="entry name" value="DNA/RNA polymerases"/>
    <property type="match status" value="1"/>
</dbReference>
<reference evidence="4" key="1">
    <citation type="submission" date="2022-05" db="EMBL/GenBank/DDBJ databases">
        <title>A multi-omics perspective on studying reproductive biology in Daphnia sinensis.</title>
        <authorList>
            <person name="Jia J."/>
        </authorList>
    </citation>
    <scope>NUCLEOTIDE SEQUENCE</scope>
    <source>
        <strain evidence="4">WSL</strain>
    </source>
</reference>
<feature type="domain" description="Reverse transcriptase" evidence="2">
    <location>
        <begin position="581"/>
        <end position="750"/>
    </location>
</feature>
<dbReference type="PANTHER" id="PTHR21301">
    <property type="entry name" value="REVERSE TRANSCRIPTASE"/>
    <property type="match status" value="1"/>
</dbReference>
<proteinExistence type="predicted"/>
<accession>A0AAD5KER3</accession>
<dbReference type="InterPro" id="IPR043502">
    <property type="entry name" value="DNA/RNA_pol_sf"/>
</dbReference>
<evidence type="ECO:0000259" key="2">
    <source>
        <dbReference type="Pfam" id="PF00078"/>
    </source>
</evidence>
<evidence type="ECO:0000313" key="5">
    <source>
        <dbReference type="Proteomes" id="UP000820818"/>
    </source>
</evidence>
<dbReference type="PANTHER" id="PTHR21301:SF10">
    <property type="entry name" value="REVERSE TRANSCRIPTASE DOMAIN-CONTAINING PROTEIN"/>
    <property type="match status" value="1"/>
</dbReference>
<comment type="caution">
    <text evidence="4">The sequence shown here is derived from an EMBL/GenBank/DDBJ whole genome shotgun (WGS) entry which is preliminary data.</text>
</comment>
<dbReference type="Pfam" id="PF00078">
    <property type="entry name" value="RVT_1"/>
    <property type="match status" value="1"/>
</dbReference>
<name>A0AAD5KER3_9CRUS</name>
<dbReference type="InterPro" id="IPR000477">
    <property type="entry name" value="RT_dom"/>
</dbReference>
<dbReference type="EMBL" id="WJBH02000168">
    <property type="protein sequence ID" value="KAI9550269.1"/>
    <property type="molecule type" value="Genomic_DNA"/>
</dbReference>
<keyword evidence="5" id="KW-1185">Reference proteome</keyword>
<dbReference type="GO" id="GO:0071897">
    <property type="term" value="P:DNA biosynthetic process"/>
    <property type="evidence" value="ECO:0007669"/>
    <property type="project" value="UniProtKB-ARBA"/>
</dbReference>